<reference evidence="1" key="3">
    <citation type="submission" date="2025-09" db="UniProtKB">
        <authorList>
            <consortium name="Ensembl"/>
        </authorList>
    </citation>
    <scope>IDENTIFICATION</scope>
</reference>
<evidence type="ECO:0000313" key="1">
    <source>
        <dbReference type="Ensembl" id="ENSOARP00020050078.1"/>
    </source>
</evidence>
<accession>A0AC11E0C8</accession>
<reference evidence="1" key="2">
    <citation type="submission" date="2025-08" db="UniProtKB">
        <authorList>
            <consortium name="Ensembl"/>
        </authorList>
    </citation>
    <scope>IDENTIFICATION</scope>
</reference>
<organism evidence="1">
    <name type="scientific">Ovis aries</name>
    <name type="common">Sheep</name>
    <dbReference type="NCBI Taxonomy" id="9940"/>
    <lineage>
        <taxon>Eukaryota</taxon>
        <taxon>Metazoa</taxon>
        <taxon>Chordata</taxon>
        <taxon>Craniata</taxon>
        <taxon>Vertebrata</taxon>
        <taxon>Euteleostomi</taxon>
        <taxon>Mammalia</taxon>
        <taxon>Eutheria</taxon>
        <taxon>Laurasiatheria</taxon>
        <taxon>Artiodactyla</taxon>
        <taxon>Ruminantia</taxon>
        <taxon>Pecora</taxon>
        <taxon>Bovidae</taxon>
        <taxon>Caprinae</taxon>
        <taxon>Ovis</taxon>
    </lineage>
</organism>
<protein>
    <submittedName>
        <fullName evidence="1">Kinesin family member 24</fullName>
    </submittedName>
</protein>
<reference evidence="1" key="1">
    <citation type="submission" date="2020-11" db="EMBL/GenBank/DDBJ databases">
        <authorList>
            <person name="Davenport K.M."/>
            <person name="Bickhart D.M."/>
            <person name="Smith T.P.L."/>
            <person name="Murdoch B.M."/>
            <person name="Rosen B.D."/>
        </authorList>
    </citation>
    <scope>NUCLEOTIDE SEQUENCE [LARGE SCALE GENOMIC DNA]</scope>
    <source>
        <strain evidence="1">OAR_USU_Benz2616</strain>
    </source>
</reference>
<sequence>MTSWLYECLCEAELAQYYPHFTALGLQKIDELANVTMKDYSKLGVHDMNDRKRLFQLIKIIKIMQEEDKAVSSPDYRLQTSNLCVKPQKSRSGPRRQLHFDSPADNKDRTTSNNQFELCDLSDFSASEQKSNYIKVLEHMLPANSQYHIQTGILNATAADSCIQKEAKTSSFSSNYFSPVQGDCDSSVIQRISHVSGYNYGIPHSYIRQNTSEKENPWTEMEKIRVCVRKRPLGMREVRRGEINIITVKDKETLLVHEKKEAVDLTQYILQVILKGSKERSTRATGVNADSSRSHAIIQIQIKDSAKRTFGRISFIDLAGSERAADARDSDRQTKMEGAEINQSLLALKECIRALDQEHTHTPFRQSKLTQVLKDSFIGNAKTCMIANISPSHVATEHTLNTLRYADRVKELKKGIKCCTPANSRNRTSGNSNSSPKRIQSSPVALPGDKCSPKKVKLGLQQPLTVPSGSMRGKAHPLASHPANIPFASIPKVPGKEGGSRGSPPREWVIQTSSSKGTVLSGHVAIKRAEESAALCSEKNPIGNKTSLGWGSRAPGPGGDLAHGKPPSRCKKVQTVQPVQKQLVSRGELSFGSAQRLAEYGQGSKEGAPSWPASEAWTNIPAQQAAREEHLRFYHQQFQQPPLLQQKLQYQPLERFLCRSRPPEGQLQSDIPPPFHPHRAESHDGAQVPQAEDPDDSDFSEDSFSHVSCQRTTKQGESPENSEGSFFLHQREQGPEEQVAERQQSLFLSPDGDKEGVTRSWVYSRDPAGHRRITLNHSRSPGQVPLDWSGEEDSGSSGPPPREDLAGKPYCSQVDSVYDREGGGGPAFDLRQEAFRSEVPGQAEGSLPSLEEDGFTCSLSHIAVPGSPDQRDTVSTPLREVSEDSPILETRPRKNSNPFQGEDSNGELGTCSEYASGLMAPLTMSLLESLDDGGAPSWEQPAQDGTAHGLMAVDTEGPAVSRAVSSGDPEAVLPTSSATEHLWLSSSPPDDKPGGSLPALSPSPIRQRPPDELPSGEADPGEACQSRGTALFSRGHRYANAETELDSSQGFLGKPFLTLHPGGPHAGPTLTPRAGNSDVADQPGAQERKQLTGPSWLELGFSTDPITLSCYNEDIAWLKHRPIPRSLARPGSPLVASCSPKIAGTLRQPALGHAQQVVIQAHQEQLDEMAELGFKEETLMSQLAPTDFEGFVIQLDEIMVLKSKCIQSLRSQLQLYLACHKPAAGPERTAVS</sequence>
<gene>
    <name evidence="1" type="primary">KIF24</name>
</gene>
<proteinExistence type="predicted"/>
<dbReference type="Ensembl" id="ENSOART00020012387.2">
    <property type="protein sequence ID" value="ENSOARP00020050078.1"/>
    <property type="gene ID" value="ENSOARG00020007808.2"/>
</dbReference>
<name>A0AC11E0C8_SHEEP</name>